<evidence type="ECO:0000256" key="2">
    <source>
        <dbReference type="ARBA" id="ARBA00022679"/>
    </source>
</evidence>
<dbReference type="OrthoDB" id="9786503at2"/>
<dbReference type="EMBL" id="PTJO01000005">
    <property type="protein sequence ID" value="RNE48338.1"/>
    <property type="molecule type" value="Genomic_DNA"/>
</dbReference>
<keyword evidence="6" id="KW-1185">Reference proteome</keyword>
<dbReference type="CDD" id="cd02440">
    <property type="entry name" value="AdoMet_MTases"/>
    <property type="match status" value="1"/>
</dbReference>
<protein>
    <recommendedName>
        <fullName evidence="4">Methyltransferase domain-containing protein</fullName>
    </recommendedName>
</protein>
<dbReference type="PANTHER" id="PTHR43464:SF19">
    <property type="entry name" value="UBIQUINONE BIOSYNTHESIS O-METHYLTRANSFERASE, MITOCHONDRIAL"/>
    <property type="match status" value="1"/>
</dbReference>
<proteinExistence type="predicted"/>
<keyword evidence="2" id="KW-0808">Transferase</keyword>
<dbReference type="PANTHER" id="PTHR43464">
    <property type="entry name" value="METHYLTRANSFERASE"/>
    <property type="match status" value="1"/>
</dbReference>
<dbReference type="Pfam" id="PF13649">
    <property type="entry name" value="Methyltransf_25"/>
    <property type="match status" value="1"/>
</dbReference>
<feature type="domain" description="Methyltransferase" evidence="4">
    <location>
        <begin position="72"/>
        <end position="164"/>
    </location>
</feature>
<keyword evidence="3" id="KW-0949">S-adenosyl-L-methionine</keyword>
<evidence type="ECO:0000256" key="3">
    <source>
        <dbReference type="ARBA" id="ARBA00022691"/>
    </source>
</evidence>
<reference evidence="5 6" key="1">
    <citation type="submission" date="2018-02" db="EMBL/GenBank/DDBJ databases">
        <title>Corynebacterium alimpuense sp. nov., a marine obligate actinomycete isolated from sediments of Valparaiso bay, Chile.</title>
        <authorList>
            <person name="Claverias F."/>
            <person name="Gonzales-Siles L."/>
            <person name="Salva-Serra F."/>
            <person name="Inganaes E."/>
            <person name="Molin K."/>
            <person name="Cumsille A."/>
            <person name="Undabarrena A."/>
            <person name="Couve E."/>
            <person name="Moore E.R.B."/>
            <person name="Gomila M."/>
            <person name="Camara B."/>
        </authorList>
    </citation>
    <scope>NUCLEOTIDE SEQUENCE [LARGE SCALE GENOMIC DNA]</scope>
    <source>
        <strain evidence="5 6">CCUG 69366</strain>
    </source>
</reference>
<accession>A0A3M8K769</accession>
<name>A0A3M8K769_9CORY</name>
<evidence type="ECO:0000313" key="5">
    <source>
        <dbReference type="EMBL" id="RNE48338.1"/>
    </source>
</evidence>
<dbReference type="GO" id="GO:0032259">
    <property type="term" value="P:methylation"/>
    <property type="evidence" value="ECO:0007669"/>
    <property type="project" value="UniProtKB-KW"/>
</dbReference>
<evidence type="ECO:0000259" key="4">
    <source>
        <dbReference type="Pfam" id="PF13649"/>
    </source>
</evidence>
<dbReference type="Gene3D" id="3.40.50.150">
    <property type="entry name" value="Vaccinia Virus protein VP39"/>
    <property type="match status" value="1"/>
</dbReference>
<keyword evidence="1" id="KW-0489">Methyltransferase</keyword>
<organism evidence="5 6">
    <name type="scientific">Corynebacterium alimapuense</name>
    <dbReference type="NCBI Taxonomy" id="1576874"/>
    <lineage>
        <taxon>Bacteria</taxon>
        <taxon>Bacillati</taxon>
        <taxon>Actinomycetota</taxon>
        <taxon>Actinomycetes</taxon>
        <taxon>Mycobacteriales</taxon>
        <taxon>Corynebacteriaceae</taxon>
        <taxon>Corynebacterium</taxon>
    </lineage>
</organism>
<sequence>MSSARVLRLALRQCPRAISSRLRSPASASWEIPLPEHSHTDFDQFYAEGPRWSGNPNENLVREVGAMTAGTVIDIGCGEGADVAWLAAQQWQVTGIDPVAVAIERTQQLIDAQGLSEHVELIAADLVEFSERGRTFDLVSSFYTPLPATADVAQALIKLVAPGGTLLVVHHDFGDEHPELLSPAALKDLVAEHFAEVSVSRVSRAVSHGAGAHHREDLVLRAVRA</sequence>
<comment type="caution">
    <text evidence="5">The sequence shown here is derived from an EMBL/GenBank/DDBJ whole genome shotgun (WGS) entry which is preliminary data.</text>
</comment>
<dbReference type="Proteomes" id="UP000266975">
    <property type="component" value="Unassembled WGS sequence"/>
</dbReference>
<gene>
    <name evidence="5" type="ORF">C5L39_07420</name>
</gene>
<dbReference type="SUPFAM" id="SSF53335">
    <property type="entry name" value="S-adenosyl-L-methionine-dependent methyltransferases"/>
    <property type="match status" value="1"/>
</dbReference>
<dbReference type="GO" id="GO:0008168">
    <property type="term" value="F:methyltransferase activity"/>
    <property type="evidence" value="ECO:0007669"/>
    <property type="project" value="UniProtKB-KW"/>
</dbReference>
<dbReference type="InterPro" id="IPR041698">
    <property type="entry name" value="Methyltransf_25"/>
</dbReference>
<dbReference type="AlphaFoldDB" id="A0A3M8K769"/>
<dbReference type="InterPro" id="IPR029063">
    <property type="entry name" value="SAM-dependent_MTases_sf"/>
</dbReference>
<evidence type="ECO:0000256" key="1">
    <source>
        <dbReference type="ARBA" id="ARBA00022603"/>
    </source>
</evidence>
<evidence type="ECO:0000313" key="6">
    <source>
        <dbReference type="Proteomes" id="UP000266975"/>
    </source>
</evidence>